<comment type="caution">
    <text evidence="2">The sequence shown here is derived from an EMBL/GenBank/DDBJ whole genome shotgun (WGS) entry which is preliminary data.</text>
</comment>
<evidence type="ECO:0000259" key="1">
    <source>
        <dbReference type="Pfam" id="PF03450"/>
    </source>
</evidence>
<keyword evidence="3" id="KW-1185">Reference proteome</keyword>
<dbReference type="HOGENOM" id="CLU_2891310_0_0_6"/>
<dbReference type="EMBL" id="AEAI01003559">
    <property type="protein sequence ID" value="EGH48857.1"/>
    <property type="molecule type" value="Genomic_DNA"/>
</dbReference>
<evidence type="ECO:0000313" key="3">
    <source>
        <dbReference type="Proteomes" id="UP000004986"/>
    </source>
</evidence>
<dbReference type="PATRIC" id="fig|629263.4.peg.5971"/>
<proteinExistence type="predicted"/>
<reference evidence="2 3" key="1">
    <citation type="journal article" date="2011" name="PLoS Pathog.">
        <title>Dynamic evolution of pathogenicity revealed by sequencing and comparative genomics of 19 Pseudomonas syringae isolates.</title>
        <authorList>
            <person name="Baltrus D.A."/>
            <person name="Nishimura M.T."/>
            <person name="Romanchuk A."/>
            <person name="Chang J.H."/>
            <person name="Mukhtar M.S."/>
            <person name="Cherkis K."/>
            <person name="Roach J."/>
            <person name="Grant S.R."/>
            <person name="Jones C.D."/>
            <person name="Dangl J.L."/>
        </authorList>
    </citation>
    <scope>NUCLEOTIDE SEQUENCE [LARGE SCALE GENOMIC DNA]</scope>
    <source>
        <strain evidence="2 3">1704B</strain>
    </source>
</reference>
<dbReference type="AlphaFoldDB" id="F3GP54"/>
<sequence>PWSDKAVEALLVGKPVTRENFAAAADAMLEDAQPLEHNGFKVRLARRAIIRALSDAATGGSAQ</sequence>
<gene>
    <name evidence="2" type="ORF">PSYPI_43606</name>
</gene>
<name>F3GP54_PSESJ</name>
<organism evidence="2 3">
    <name type="scientific">Pseudomonas syringae pv. pisi str. 1704B</name>
    <dbReference type="NCBI Taxonomy" id="629263"/>
    <lineage>
        <taxon>Bacteria</taxon>
        <taxon>Pseudomonadati</taxon>
        <taxon>Pseudomonadota</taxon>
        <taxon>Gammaproteobacteria</taxon>
        <taxon>Pseudomonadales</taxon>
        <taxon>Pseudomonadaceae</taxon>
        <taxon>Pseudomonas</taxon>
        <taxon>Pseudomonas syringae</taxon>
    </lineage>
</organism>
<dbReference type="Gene3D" id="3.30.390.50">
    <property type="entry name" value="CO dehydrogenase flavoprotein, C-terminal domain"/>
    <property type="match status" value="1"/>
</dbReference>
<feature type="domain" description="CO dehydrogenase flavoprotein C-terminal" evidence="1">
    <location>
        <begin position="1"/>
        <end position="55"/>
    </location>
</feature>
<dbReference type="Proteomes" id="UP000004986">
    <property type="component" value="Unassembled WGS sequence"/>
</dbReference>
<dbReference type="InterPro" id="IPR036683">
    <property type="entry name" value="CO_DH_flav_C_dom_sf"/>
</dbReference>
<dbReference type="SUPFAM" id="SSF55447">
    <property type="entry name" value="CO dehydrogenase flavoprotein C-terminal domain-like"/>
    <property type="match status" value="1"/>
</dbReference>
<accession>F3GP54</accession>
<protein>
    <submittedName>
        <fullName evidence="2">Molybdopterin dehydrogenase, FAD-binding:CO dehydrogenase</fullName>
    </submittedName>
</protein>
<evidence type="ECO:0000313" key="2">
    <source>
        <dbReference type="EMBL" id="EGH48857.1"/>
    </source>
</evidence>
<feature type="non-terminal residue" evidence="2">
    <location>
        <position position="1"/>
    </location>
</feature>
<dbReference type="BioCyc" id="PSYR629263:G11X0-8006-MONOMER"/>
<dbReference type="Pfam" id="PF03450">
    <property type="entry name" value="CO_deh_flav_C"/>
    <property type="match status" value="1"/>
</dbReference>
<dbReference type="InterPro" id="IPR005107">
    <property type="entry name" value="CO_DH_flav_C"/>
</dbReference>